<dbReference type="Pfam" id="PF00300">
    <property type="entry name" value="His_Phos_1"/>
    <property type="match status" value="1"/>
</dbReference>
<dbReference type="RefSeq" id="WP_078712613.1">
    <property type="nucleotide sequence ID" value="NZ_FUWY01000007.1"/>
</dbReference>
<dbReference type="STRING" id="118967.SAMN02745191_2222"/>
<dbReference type="PANTHER" id="PTHR48100:SF59">
    <property type="entry name" value="ADENOSYLCOBALAMIN_ALPHA-RIBAZOLE PHOSPHATASE"/>
    <property type="match status" value="1"/>
</dbReference>
<dbReference type="InterPro" id="IPR050275">
    <property type="entry name" value="PGM_Phosphatase"/>
</dbReference>
<dbReference type="InterPro" id="IPR013078">
    <property type="entry name" value="His_Pase_superF_clade-1"/>
</dbReference>
<dbReference type="Proteomes" id="UP000243297">
    <property type="component" value="Unassembled WGS sequence"/>
</dbReference>
<proteinExistence type="predicted"/>
<evidence type="ECO:0000313" key="2">
    <source>
        <dbReference type="Proteomes" id="UP000243297"/>
    </source>
</evidence>
<dbReference type="Gene3D" id="3.40.50.1240">
    <property type="entry name" value="Phosphoglycerate mutase-like"/>
    <property type="match status" value="1"/>
</dbReference>
<accession>A0A1T4PWW2</accession>
<evidence type="ECO:0000313" key="1">
    <source>
        <dbReference type="EMBL" id="SJZ96002.1"/>
    </source>
</evidence>
<gene>
    <name evidence="1" type="ORF">SAMN02745191_2222</name>
</gene>
<dbReference type="GO" id="GO:0005737">
    <property type="term" value="C:cytoplasm"/>
    <property type="evidence" value="ECO:0007669"/>
    <property type="project" value="TreeGrafter"/>
</dbReference>
<dbReference type="SUPFAM" id="SSF53254">
    <property type="entry name" value="Phosphoglycerate mutase-like"/>
    <property type="match status" value="1"/>
</dbReference>
<dbReference type="EMBL" id="FUWY01000007">
    <property type="protein sequence ID" value="SJZ96002.1"/>
    <property type="molecule type" value="Genomic_DNA"/>
</dbReference>
<dbReference type="PANTHER" id="PTHR48100">
    <property type="entry name" value="BROAD-SPECIFICITY PHOSPHATASE YOR283W-RELATED"/>
    <property type="match status" value="1"/>
</dbReference>
<organism evidence="1 2">
    <name type="scientific">Anaerorhabdus furcosa</name>
    <dbReference type="NCBI Taxonomy" id="118967"/>
    <lineage>
        <taxon>Bacteria</taxon>
        <taxon>Bacillati</taxon>
        <taxon>Bacillota</taxon>
        <taxon>Erysipelotrichia</taxon>
        <taxon>Erysipelotrichales</taxon>
        <taxon>Erysipelotrichaceae</taxon>
        <taxon>Anaerorhabdus</taxon>
    </lineage>
</organism>
<dbReference type="InterPro" id="IPR029033">
    <property type="entry name" value="His_PPase_superfam"/>
</dbReference>
<name>A0A1T4PWW2_9FIRM</name>
<protein>
    <submittedName>
        <fullName evidence="1">2,3-bisphosphoglycerate-dependent phosphoglycerate mutase</fullName>
    </submittedName>
</protein>
<keyword evidence="2" id="KW-1185">Reference proteome</keyword>
<reference evidence="2" key="1">
    <citation type="submission" date="2017-02" db="EMBL/GenBank/DDBJ databases">
        <authorList>
            <person name="Varghese N."/>
            <person name="Submissions S."/>
        </authorList>
    </citation>
    <scope>NUCLEOTIDE SEQUENCE [LARGE SCALE GENOMIC DNA]</scope>
    <source>
        <strain evidence="2">ATCC 25662</strain>
    </source>
</reference>
<sequence>MTIIYFIRHATSDHENHDERKRGLTEKGLNDCKLVTDYLMDKGIDLLFSSPYRRSLLTIQDFADTKQLNIQEIEDFRERKVDSGWIDDFKTFAKNQWEDFHYKLNNGETLKEVQDRNISALQQLLIDQQGKTFAIATHGTALSTIINYYQPSFEFDAFWHIVDIMPWVVKMTFDGTTCQHIESIDLFTNSKTHIY</sequence>
<dbReference type="GO" id="GO:0016791">
    <property type="term" value="F:phosphatase activity"/>
    <property type="evidence" value="ECO:0007669"/>
    <property type="project" value="TreeGrafter"/>
</dbReference>
<dbReference type="OrthoDB" id="9782128at2"/>
<dbReference type="AlphaFoldDB" id="A0A1T4PWW2"/>
<dbReference type="CDD" id="cd07067">
    <property type="entry name" value="HP_PGM_like"/>
    <property type="match status" value="1"/>
</dbReference>